<dbReference type="SUPFAM" id="SSF52540">
    <property type="entry name" value="P-loop containing nucleoside triphosphate hydrolases"/>
    <property type="match status" value="1"/>
</dbReference>
<dbReference type="Pfam" id="PF00265">
    <property type="entry name" value="TK"/>
    <property type="match status" value="1"/>
</dbReference>
<evidence type="ECO:0000256" key="3">
    <source>
        <dbReference type="ARBA" id="ARBA00022634"/>
    </source>
</evidence>
<dbReference type="InterPro" id="IPR027417">
    <property type="entry name" value="P-loop_NTPase"/>
</dbReference>
<evidence type="ECO:0000256" key="7">
    <source>
        <dbReference type="ARBA" id="ARBA00022840"/>
    </source>
</evidence>
<dbReference type="GO" id="GO:0005524">
    <property type="term" value="F:ATP binding"/>
    <property type="evidence" value="ECO:0007669"/>
    <property type="project" value="UniProtKB-KW"/>
</dbReference>
<evidence type="ECO:0000313" key="9">
    <source>
        <dbReference type="Proteomes" id="UP001344447"/>
    </source>
</evidence>
<keyword evidence="3" id="KW-0237">DNA synthesis</keyword>
<dbReference type="Gene3D" id="3.40.50.300">
    <property type="entry name" value="P-loop containing nucleotide triphosphate hydrolases"/>
    <property type="match status" value="1"/>
</dbReference>
<dbReference type="GO" id="GO:0071897">
    <property type="term" value="P:DNA biosynthetic process"/>
    <property type="evidence" value="ECO:0007669"/>
    <property type="project" value="UniProtKB-KW"/>
</dbReference>
<dbReference type="EC" id="2.7.1.21" evidence="2"/>
<evidence type="ECO:0000256" key="5">
    <source>
        <dbReference type="ARBA" id="ARBA00022741"/>
    </source>
</evidence>
<evidence type="ECO:0000256" key="2">
    <source>
        <dbReference type="ARBA" id="ARBA00012118"/>
    </source>
</evidence>
<evidence type="ECO:0000256" key="1">
    <source>
        <dbReference type="ARBA" id="ARBA00007587"/>
    </source>
</evidence>
<organism evidence="8 9">
    <name type="scientific">Dictyostelium firmibasis</name>
    <dbReference type="NCBI Taxonomy" id="79012"/>
    <lineage>
        <taxon>Eukaryota</taxon>
        <taxon>Amoebozoa</taxon>
        <taxon>Evosea</taxon>
        <taxon>Eumycetozoa</taxon>
        <taxon>Dictyostelia</taxon>
        <taxon>Dictyosteliales</taxon>
        <taxon>Dictyosteliaceae</taxon>
        <taxon>Dictyostelium</taxon>
    </lineage>
</organism>
<dbReference type="InterPro" id="IPR001267">
    <property type="entry name" value="Thymidine_kinase"/>
</dbReference>
<comment type="similarity">
    <text evidence="1">Belongs to the thymidine kinase family.</text>
</comment>
<protein>
    <recommendedName>
        <fullName evidence="2">thymidine kinase</fullName>
        <ecNumber evidence="2">2.7.1.21</ecNumber>
    </recommendedName>
</protein>
<evidence type="ECO:0000256" key="4">
    <source>
        <dbReference type="ARBA" id="ARBA00022679"/>
    </source>
</evidence>
<dbReference type="EMBL" id="JAVFKY010000006">
    <property type="protein sequence ID" value="KAK5575141.1"/>
    <property type="molecule type" value="Genomic_DNA"/>
</dbReference>
<dbReference type="Proteomes" id="UP001344447">
    <property type="component" value="Unassembled WGS sequence"/>
</dbReference>
<reference evidence="8 9" key="1">
    <citation type="submission" date="2023-11" db="EMBL/GenBank/DDBJ databases">
        <title>Dfirmibasis_genome.</title>
        <authorList>
            <person name="Edelbroek B."/>
            <person name="Kjellin J."/>
            <person name="Jerlstrom-Hultqvist J."/>
            <person name="Soderbom F."/>
        </authorList>
    </citation>
    <scope>NUCLEOTIDE SEQUENCE [LARGE SCALE GENOMIC DNA]</scope>
    <source>
        <strain evidence="8 9">TNS-C-14</strain>
    </source>
</reference>
<keyword evidence="4" id="KW-0808">Transferase</keyword>
<keyword evidence="9" id="KW-1185">Reference proteome</keyword>
<proteinExistence type="inferred from homology"/>
<evidence type="ECO:0000256" key="6">
    <source>
        <dbReference type="ARBA" id="ARBA00022777"/>
    </source>
</evidence>
<comment type="caution">
    <text evidence="8">The sequence shown here is derived from an EMBL/GenBank/DDBJ whole genome shotgun (WGS) entry which is preliminary data.</text>
</comment>
<keyword evidence="6" id="KW-0418">Kinase</keyword>
<name>A0AAN7TS99_9MYCE</name>
<dbReference type="AlphaFoldDB" id="A0AAN7TS99"/>
<keyword evidence="7" id="KW-0067">ATP-binding</keyword>
<gene>
    <name evidence="8" type="ORF">RB653_010397</name>
</gene>
<sequence>MIVTQVAGKIQVIFGPMFSGKTTELMFSLTVRKKKDKKNKIN</sequence>
<evidence type="ECO:0000313" key="8">
    <source>
        <dbReference type="EMBL" id="KAK5575141.1"/>
    </source>
</evidence>
<dbReference type="GO" id="GO:0004797">
    <property type="term" value="F:thymidine kinase activity"/>
    <property type="evidence" value="ECO:0007669"/>
    <property type="project" value="UniProtKB-EC"/>
</dbReference>
<accession>A0AAN7TS99</accession>
<keyword evidence="5" id="KW-0547">Nucleotide-binding</keyword>